<comment type="pathway">
    <text evidence="2">Pyrimidine metabolism; UMP biosynthesis via de novo pathway.</text>
</comment>
<dbReference type="InterPro" id="IPR050074">
    <property type="entry name" value="DHO_dehydrogenase"/>
</dbReference>
<dbReference type="GO" id="GO:0006207">
    <property type="term" value="P:'de novo' pyrimidine nucleobase biosynthetic process"/>
    <property type="evidence" value="ECO:0007669"/>
    <property type="project" value="TreeGrafter"/>
</dbReference>
<dbReference type="InterPro" id="IPR005720">
    <property type="entry name" value="Dihydroorotate_DH_cat"/>
</dbReference>
<keyword evidence="3" id="KW-0285">Flavoprotein</keyword>
<dbReference type="GO" id="GO:0005737">
    <property type="term" value="C:cytoplasm"/>
    <property type="evidence" value="ECO:0007669"/>
    <property type="project" value="InterPro"/>
</dbReference>
<evidence type="ECO:0000256" key="5">
    <source>
        <dbReference type="ARBA" id="ARBA00022975"/>
    </source>
</evidence>
<keyword evidence="6 8" id="KW-0560">Oxidoreductase</keyword>
<proteinExistence type="predicted"/>
<accession>A0A290QAN6</accession>
<dbReference type="PIRSF" id="PIRSF000164">
    <property type="entry name" value="DHO_oxidase"/>
    <property type="match status" value="1"/>
</dbReference>
<comment type="cofactor">
    <cofactor evidence="1">
        <name>FMN</name>
        <dbReference type="ChEBI" id="CHEBI:58210"/>
    </cofactor>
</comment>
<dbReference type="Gene3D" id="3.20.20.70">
    <property type="entry name" value="Aldolase class I"/>
    <property type="match status" value="1"/>
</dbReference>
<dbReference type="AlphaFoldDB" id="A0A290QAN6"/>
<dbReference type="InterPro" id="IPR013785">
    <property type="entry name" value="Aldolase_TIM"/>
</dbReference>
<evidence type="ECO:0000259" key="7">
    <source>
        <dbReference type="Pfam" id="PF01180"/>
    </source>
</evidence>
<dbReference type="GO" id="GO:0044205">
    <property type="term" value="P:'de novo' UMP biosynthetic process"/>
    <property type="evidence" value="ECO:0007669"/>
    <property type="project" value="UniProtKB-UniPathway"/>
</dbReference>
<sequence length="330" mass="36582">MNMQVDYLGLKLAHPIVPGASPFCDNLDQVRRLEDAGAPAIVMHSLFEEQILQEATAHELYREPAEESFSEAASFFPKPQEFVLGPEQYLEQIGRIKAAVNLPVIASLNGSHPGGWVNYAKLIEQAGAAALELNVYFLPSDPAVTGAEVDWRLIEVVRSVKAAVKIPVAVKLSPFYSSLPQLAAQLHDLGADGLIMFNRFYQPDFDVENLEVRARLELSTPAELQMRLHWTAILAGRVPIPLIVSGGVHGPVDVVKAIMAGANAVQVVSCLLKHGPGYLATLLREFRQFMEEQDYRSVEQMRGSLSLKHCPNPDAFERTNYLRTLQMWRA</sequence>
<dbReference type="PANTHER" id="PTHR48109">
    <property type="entry name" value="DIHYDROOROTATE DEHYDROGENASE (QUINONE), MITOCHONDRIAL-RELATED"/>
    <property type="match status" value="1"/>
</dbReference>
<dbReference type="PANTHER" id="PTHR48109:SF3">
    <property type="entry name" value="SLL0744 PROTEIN"/>
    <property type="match status" value="1"/>
</dbReference>
<dbReference type="KEGG" id="vbh:CMV30_18235"/>
<dbReference type="OrthoDB" id="9794954at2"/>
<organism evidence="8 9">
    <name type="scientific">Nibricoccus aquaticus</name>
    <dbReference type="NCBI Taxonomy" id="2576891"/>
    <lineage>
        <taxon>Bacteria</taxon>
        <taxon>Pseudomonadati</taxon>
        <taxon>Verrucomicrobiota</taxon>
        <taxon>Opitutia</taxon>
        <taxon>Opitutales</taxon>
        <taxon>Opitutaceae</taxon>
        <taxon>Nibricoccus</taxon>
    </lineage>
</organism>
<keyword evidence="4" id="KW-0288">FMN</keyword>
<keyword evidence="9" id="KW-1185">Reference proteome</keyword>
<dbReference type="EC" id="1.3.98.1" evidence="8"/>
<dbReference type="NCBIfam" id="NF005741">
    <property type="entry name" value="PRK07565.1"/>
    <property type="match status" value="1"/>
</dbReference>
<name>A0A290QAN6_9BACT</name>
<evidence type="ECO:0000256" key="3">
    <source>
        <dbReference type="ARBA" id="ARBA00022630"/>
    </source>
</evidence>
<dbReference type="Proteomes" id="UP000217265">
    <property type="component" value="Chromosome"/>
</dbReference>
<dbReference type="SUPFAM" id="SSF51395">
    <property type="entry name" value="FMN-linked oxidoreductases"/>
    <property type="match status" value="1"/>
</dbReference>
<evidence type="ECO:0000313" key="8">
    <source>
        <dbReference type="EMBL" id="ATC65729.1"/>
    </source>
</evidence>
<gene>
    <name evidence="8" type="ORF">CMV30_18235</name>
</gene>
<dbReference type="GO" id="GO:1990663">
    <property type="term" value="F:dihydroorotate dehydrogenase (fumarate) activity"/>
    <property type="evidence" value="ECO:0007669"/>
    <property type="project" value="UniProtKB-EC"/>
</dbReference>
<dbReference type="CDD" id="cd04739">
    <property type="entry name" value="DHOD_like"/>
    <property type="match status" value="1"/>
</dbReference>
<dbReference type="EMBL" id="CP023344">
    <property type="protein sequence ID" value="ATC65729.1"/>
    <property type="molecule type" value="Genomic_DNA"/>
</dbReference>
<dbReference type="UniPathway" id="UPA00070"/>
<keyword evidence="5" id="KW-0665">Pyrimidine biosynthesis</keyword>
<dbReference type="InterPro" id="IPR012135">
    <property type="entry name" value="Dihydroorotate_DH_1_2"/>
</dbReference>
<evidence type="ECO:0000313" key="9">
    <source>
        <dbReference type="Proteomes" id="UP000217265"/>
    </source>
</evidence>
<evidence type="ECO:0000256" key="6">
    <source>
        <dbReference type="ARBA" id="ARBA00023002"/>
    </source>
</evidence>
<reference evidence="8 9" key="1">
    <citation type="submission" date="2017-09" db="EMBL/GenBank/DDBJ databases">
        <title>Complete genome sequence of Verrucomicrobial strain HZ-65, isolated from freshwater.</title>
        <authorList>
            <person name="Choi A."/>
        </authorList>
    </citation>
    <scope>NUCLEOTIDE SEQUENCE [LARGE SCALE GENOMIC DNA]</scope>
    <source>
        <strain evidence="8 9">HZ-65</strain>
    </source>
</reference>
<evidence type="ECO:0000256" key="1">
    <source>
        <dbReference type="ARBA" id="ARBA00001917"/>
    </source>
</evidence>
<evidence type="ECO:0000256" key="2">
    <source>
        <dbReference type="ARBA" id="ARBA00004725"/>
    </source>
</evidence>
<feature type="domain" description="Dihydroorotate dehydrogenase catalytic" evidence="7">
    <location>
        <begin position="88"/>
        <end position="290"/>
    </location>
</feature>
<dbReference type="RefSeq" id="WP_096057358.1">
    <property type="nucleotide sequence ID" value="NZ_CP023344.1"/>
</dbReference>
<dbReference type="Pfam" id="PF01180">
    <property type="entry name" value="DHO_dh"/>
    <property type="match status" value="1"/>
</dbReference>
<evidence type="ECO:0000256" key="4">
    <source>
        <dbReference type="ARBA" id="ARBA00022643"/>
    </source>
</evidence>
<protein>
    <submittedName>
        <fullName evidence="8">Dihydroorotate dehydrogenase</fullName>
        <ecNumber evidence="8">1.3.98.1</ecNumber>
    </submittedName>
</protein>